<dbReference type="CDD" id="cd06502">
    <property type="entry name" value="TA_like"/>
    <property type="match status" value="1"/>
</dbReference>
<keyword evidence="3" id="KW-0663">Pyridoxal phosphate</keyword>
<accession>A0A0P1N082</accession>
<comment type="cofactor">
    <cofactor evidence="1">
        <name>pyridoxal 5'-phosphate</name>
        <dbReference type="ChEBI" id="CHEBI:597326"/>
    </cofactor>
</comment>
<accession>A0A0N7MPY6</accession>
<dbReference type="FunFam" id="3.90.1150.10:FF:000041">
    <property type="entry name" value="Low-specificity L-threonine aldolase"/>
    <property type="match status" value="1"/>
</dbReference>
<accession>A0A0N7MU86</accession>
<dbReference type="AlphaFoldDB" id="A0A0N7MPY6"/>
<protein>
    <submittedName>
        <fullName evidence="8">L-threonine aldolase</fullName>
    </submittedName>
</protein>
<dbReference type="InterPro" id="IPR001597">
    <property type="entry name" value="ArAA_b-elim_lyase/Thr_aldolase"/>
</dbReference>
<dbReference type="GO" id="GO:0005829">
    <property type="term" value="C:cytosol"/>
    <property type="evidence" value="ECO:0007669"/>
    <property type="project" value="TreeGrafter"/>
</dbReference>
<evidence type="ECO:0000256" key="2">
    <source>
        <dbReference type="ARBA" id="ARBA00006966"/>
    </source>
</evidence>
<dbReference type="OrthoDB" id="9774495at2"/>
<reference evidence="8 9" key="2">
    <citation type="submission" date="2015-11" db="EMBL/GenBank/DDBJ databases">
        <authorList>
            <person name="Zhang Y."/>
            <person name="Guo Z."/>
        </authorList>
    </citation>
    <scope>NUCLEOTIDE SEQUENCE [LARGE SCALE GENOMIC DNA]</scope>
    <source>
        <strain evidence="8">JGI-4</strain>
    </source>
</reference>
<dbReference type="InterPro" id="IPR015424">
    <property type="entry name" value="PyrdxlP-dep_Trfase"/>
</dbReference>
<keyword evidence="10" id="KW-1185">Reference proteome</keyword>
<dbReference type="NCBIfam" id="NF041359">
    <property type="entry name" value="GntG_guanitoxin"/>
    <property type="match status" value="1"/>
</dbReference>
<dbReference type="FunFam" id="3.40.640.10:FF:000030">
    <property type="entry name" value="Low-specificity L-threonine aldolase"/>
    <property type="match status" value="1"/>
</dbReference>
<evidence type="ECO:0000259" key="6">
    <source>
        <dbReference type="Pfam" id="PF01212"/>
    </source>
</evidence>
<dbReference type="PANTHER" id="PTHR48097">
    <property type="entry name" value="L-THREONINE ALDOLASE-RELATED"/>
    <property type="match status" value="1"/>
</dbReference>
<evidence type="ECO:0000313" key="9">
    <source>
        <dbReference type="Proteomes" id="UP000182011"/>
    </source>
</evidence>
<dbReference type="PIRSF" id="PIRSF017617">
    <property type="entry name" value="Thr_aldolase"/>
    <property type="match status" value="1"/>
</dbReference>
<accession>A0A0P1LZP5</accession>
<dbReference type="GO" id="GO:0006545">
    <property type="term" value="P:glycine biosynthetic process"/>
    <property type="evidence" value="ECO:0007669"/>
    <property type="project" value="TreeGrafter"/>
</dbReference>
<proteinExistence type="inferred from homology"/>
<evidence type="ECO:0000256" key="3">
    <source>
        <dbReference type="ARBA" id="ARBA00022898"/>
    </source>
</evidence>
<dbReference type="InterPro" id="IPR015422">
    <property type="entry name" value="PyrdxlP-dep_Trfase_small"/>
</dbReference>
<dbReference type="NCBIfam" id="NF007825">
    <property type="entry name" value="PRK10534.1"/>
    <property type="match status" value="1"/>
</dbReference>
<evidence type="ECO:0000256" key="4">
    <source>
        <dbReference type="ARBA" id="ARBA00023239"/>
    </source>
</evidence>
<dbReference type="InterPro" id="IPR023603">
    <property type="entry name" value="Low_specificity_L-TA-like"/>
</dbReference>
<evidence type="ECO:0000313" key="8">
    <source>
        <dbReference type="EMBL" id="CUU08813.1"/>
    </source>
</evidence>
<evidence type="ECO:0000256" key="1">
    <source>
        <dbReference type="ARBA" id="ARBA00001933"/>
    </source>
</evidence>
<evidence type="ECO:0000313" key="7">
    <source>
        <dbReference type="EMBL" id="CUS92347.1"/>
    </source>
</evidence>
<dbReference type="Proteomes" id="UP000182011">
    <property type="component" value="Unassembled WGS sequence"/>
</dbReference>
<gene>
    <name evidence="8" type="ORF">JGI4_02188</name>
    <name evidence="7" type="ORF">JGI8_01665</name>
</gene>
<feature type="domain" description="Aromatic amino acid beta-eliminating lyase/threonine aldolase" evidence="6">
    <location>
        <begin position="6"/>
        <end position="288"/>
    </location>
</feature>
<reference evidence="7 10" key="1">
    <citation type="submission" date="2015-11" db="EMBL/GenBank/DDBJ databases">
        <authorList>
            <person name="Varghese N."/>
        </authorList>
    </citation>
    <scope>NUCLEOTIDE SEQUENCE [LARGE SCALE GENOMIC DNA]</scope>
    <source>
        <strain evidence="7 10">JGI-8</strain>
    </source>
</reference>
<accession>A0A0P1M5Q3</accession>
<dbReference type="EMBL" id="FAOP01000011">
    <property type="protein sequence ID" value="CUU08813.1"/>
    <property type="molecule type" value="Genomic_DNA"/>
</dbReference>
<keyword evidence="4" id="KW-0456">Lyase</keyword>
<dbReference type="GO" id="GO:0008732">
    <property type="term" value="F:L-allo-threonine aldolase activity"/>
    <property type="evidence" value="ECO:0007669"/>
    <property type="project" value="TreeGrafter"/>
</dbReference>
<dbReference type="PANTHER" id="PTHR48097:SF9">
    <property type="entry name" value="L-THREONINE ALDOLASE"/>
    <property type="match status" value="1"/>
</dbReference>
<evidence type="ECO:0000313" key="10">
    <source>
        <dbReference type="Proteomes" id="UP000182200"/>
    </source>
</evidence>
<accession>A0A0S4NFK9</accession>
<comment type="similarity">
    <text evidence="2">Belongs to the threonine aldolase family.</text>
</comment>
<name>A0A0N7MPY6_9BACT</name>
<accession>A0A0P1LS72</accession>
<accession>A0A0P1M5P8</accession>
<dbReference type="GO" id="GO:0006567">
    <property type="term" value="P:L-threonine catabolic process"/>
    <property type="evidence" value="ECO:0007669"/>
    <property type="project" value="TreeGrafter"/>
</dbReference>
<dbReference type="Pfam" id="PF01212">
    <property type="entry name" value="Beta_elim_lyase"/>
    <property type="match status" value="1"/>
</dbReference>
<dbReference type="InterPro" id="IPR015421">
    <property type="entry name" value="PyrdxlP-dep_Trfase_major"/>
</dbReference>
<dbReference type="Gene3D" id="3.40.640.10">
    <property type="entry name" value="Type I PLP-dependent aspartate aminotransferase-like (Major domain)"/>
    <property type="match status" value="1"/>
</dbReference>
<dbReference type="Proteomes" id="UP000182200">
    <property type="component" value="Unassembled WGS sequence"/>
</dbReference>
<accession>A0A0P1LUN7</accession>
<dbReference type="SUPFAM" id="SSF53383">
    <property type="entry name" value="PLP-dependent transferases"/>
    <property type="match status" value="1"/>
</dbReference>
<dbReference type="STRING" id="1633631.GCA_001442925_02182"/>
<dbReference type="Gene3D" id="3.90.1150.10">
    <property type="entry name" value="Aspartate Aminotransferase, domain 1"/>
    <property type="match status" value="1"/>
</dbReference>
<sequence>MQKYIDLRSDTVTKPSPEMRKFMMEAEVGDDVFGEDPTVNKLQEMVAELLGKESALFVPSGVMGNQTAIKAHTEPGDEVIVEAESHIMNYETAAPSMLSGVQLYPIQGKYGVITVDQIKKAVRPKAYYMPRTRLICLENTHNRAGGTIYPIDEIKKIREFALENGIKMHLDGARLWNACVATGISPKEYAQYFDSVLVCLSKGLGAPVGSVVAGDREFIEKVRRYRKIFGGGMRQVGILAAAGIYAIEHNIDRLKEDHQKARFFAEEISKLKVFDINLETVQTNIVIIGVEKTGKTPDEILKMLKDNGVLLSSGSYMKIRAVTHLDVSMEDIKQAVEIFYKLFG</sequence>
<dbReference type="EMBL" id="CZVI01000028">
    <property type="protein sequence ID" value="CUS92347.1"/>
    <property type="molecule type" value="Genomic_DNA"/>
</dbReference>
<organism evidence="8 9">
    <name type="scientific">Candidatus Kryptonium thompsonii</name>
    <dbReference type="NCBI Taxonomy" id="1633631"/>
    <lineage>
        <taxon>Bacteria</taxon>
        <taxon>Pseudomonadati</taxon>
        <taxon>Candidatus Kryptoniota</taxon>
        <taxon>Candidatus Kryptonium</taxon>
    </lineage>
</organism>
<dbReference type="RefSeq" id="WP_047134454.1">
    <property type="nucleotide sequence ID" value="NZ_CZVI01000028.1"/>
</dbReference>
<evidence type="ECO:0000256" key="5">
    <source>
        <dbReference type="PIRSR" id="PIRSR017617-1"/>
    </source>
</evidence>
<feature type="modified residue" description="N6-(pyridoxal phosphate)lysine" evidence="5">
    <location>
        <position position="202"/>
    </location>
</feature>